<dbReference type="EMBL" id="JACWMY010000002">
    <property type="protein sequence ID" value="MBD1362910.1"/>
    <property type="molecule type" value="Genomic_DNA"/>
</dbReference>
<evidence type="ECO:0000313" key="2">
    <source>
        <dbReference type="Proteomes" id="UP000606600"/>
    </source>
</evidence>
<dbReference type="Proteomes" id="UP000606600">
    <property type="component" value="Unassembled WGS sequence"/>
</dbReference>
<gene>
    <name evidence="1" type="ORF">IDJ77_03730</name>
</gene>
<name>A0ABR7WKQ8_9SPHI</name>
<evidence type="ECO:0000313" key="1">
    <source>
        <dbReference type="EMBL" id="MBD1362910.1"/>
    </source>
</evidence>
<protein>
    <submittedName>
        <fullName evidence="1">Uncharacterized protein</fullName>
    </submittedName>
</protein>
<keyword evidence="2" id="KW-1185">Reference proteome</keyword>
<proteinExistence type="predicted"/>
<reference evidence="1 2" key="1">
    <citation type="submission" date="2020-09" db="EMBL/GenBank/DDBJ databases">
        <title>Novel species of Mucilaginibacter isolated from a glacier on the Tibetan Plateau.</title>
        <authorList>
            <person name="Liu Q."/>
            <person name="Xin Y.-H."/>
        </authorList>
    </citation>
    <scope>NUCLEOTIDE SEQUENCE [LARGE SCALE GENOMIC DNA]</scope>
    <source>
        <strain evidence="1 2">ZT4R22</strain>
    </source>
</reference>
<sequence length="115" mass="13057">MSAILAAIYFVVNWYKNKQKRYRQLLNGQWANFDAIGAPSQTHYFNLSLHADKEDGTVIGTLEITEFGNDNSALFSLNGDMRYKSVKLTTTVVRHGEAHHYDIVKVKVLIKGICH</sequence>
<comment type="caution">
    <text evidence="1">The sequence shown here is derived from an EMBL/GenBank/DDBJ whole genome shotgun (WGS) entry which is preliminary data.</text>
</comment>
<accession>A0ABR7WKQ8</accession>
<organism evidence="1 2">
    <name type="scientific">Mucilaginibacter pankratovii</name>
    <dbReference type="NCBI Taxonomy" id="2772110"/>
    <lineage>
        <taxon>Bacteria</taxon>
        <taxon>Pseudomonadati</taxon>
        <taxon>Bacteroidota</taxon>
        <taxon>Sphingobacteriia</taxon>
        <taxon>Sphingobacteriales</taxon>
        <taxon>Sphingobacteriaceae</taxon>
        <taxon>Mucilaginibacter</taxon>
    </lineage>
</organism>
<dbReference type="RefSeq" id="WP_191187586.1">
    <property type="nucleotide sequence ID" value="NZ_JACWMY010000002.1"/>
</dbReference>